<proteinExistence type="predicted"/>
<dbReference type="AlphaFoldDB" id="A0A164RLS0"/>
<sequence length="338" mass="38349">MSSATTHDEDDASNDASALTTSWATILPPEVKNYTLQRKLYLIVSLIIHLNITITSFLTFLFSCPHPTIKHRVSRFTSRTFGREGLQFGPLIIWELWKEHFRSSYDHLVEHIVIPEALRAGQTEFSKAIRNDNLRLTVETLEDKAFRDTLNLGAPYEIYAEQMPFICDFLSCIVNTPHRYRKRKAKDMEEAVDEDEVAIDEEAIVEEGPEIEGPVLEGVDVDVNHDDGSSPAAVADENVQEIESTADRNARQLKTREDRVKLAVTASLSNLLYTCNIATNYFPLLLGQFLRDEGASYRVFSLMHQMGLSVTVRTVDRLKEQISEEAVKELKGIARKFV</sequence>
<reference evidence="2 3" key="1">
    <citation type="journal article" date="2016" name="Mol. Biol. Evol.">
        <title>Comparative Genomics of Early-Diverging Mushroom-Forming Fungi Provides Insights into the Origins of Lignocellulose Decay Capabilities.</title>
        <authorList>
            <person name="Nagy L.G."/>
            <person name="Riley R."/>
            <person name="Tritt A."/>
            <person name="Adam C."/>
            <person name="Daum C."/>
            <person name="Floudas D."/>
            <person name="Sun H."/>
            <person name="Yadav J.S."/>
            <person name="Pangilinan J."/>
            <person name="Larsson K.H."/>
            <person name="Matsuura K."/>
            <person name="Barry K."/>
            <person name="Labutti K."/>
            <person name="Kuo R."/>
            <person name="Ohm R.A."/>
            <person name="Bhattacharya S.S."/>
            <person name="Shirouzu T."/>
            <person name="Yoshinaga Y."/>
            <person name="Martin F.M."/>
            <person name="Grigoriev I.V."/>
            <person name="Hibbett D.S."/>
        </authorList>
    </citation>
    <scope>NUCLEOTIDE SEQUENCE [LARGE SCALE GENOMIC DNA]</scope>
    <source>
        <strain evidence="2 3">HHB9708</strain>
    </source>
</reference>
<dbReference type="STRING" id="1314777.A0A164RLS0"/>
<gene>
    <name evidence="2" type="ORF">SISNIDRAFT_457517</name>
</gene>
<dbReference type="EMBL" id="KV419420">
    <property type="protein sequence ID" value="KZS90677.1"/>
    <property type="molecule type" value="Genomic_DNA"/>
</dbReference>
<evidence type="ECO:0000313" key="2">
    <source>
        <dbReference type="EMBL" id="KZS90677.1"/>
    </source>
</evidence>
<dbReference type="OrthoDB" id="3207600at2759"/>
<keyword evidence="1" id="KW-0472">Membrane</keyword>
<keyword evidence="1" id="KW-0812">Transmembrane</keyword>
<evidence type="ECO:0000256" key="1">
    <source>
        <dbReference type="SAM" id="Phobius"/>
    </source>
</evidence>
<dbReference type="Proteomes" id="UP000076722">
    <property type="component" value="Unassembled WGS sequence"/>
</dbReference>
<feature type="transmembrane region" description="Helical" evidence="1">
    <location>
        <begin position="40"/>
        <end position="62"/>
    </location>
</feature>
<keyword evidence="3" id="KW-1185">Reference proteome</keyword>
<organism evidence="2 3">
    <name type="scientific">Sistotremastrum niveocremeum HHB9708</name>
    <dbReference type="NCBI Taxonomy" id="1314777"/>
    <lineage>
        <taxon>Eukaryota</taxon>
        <taxon>Fungi</taxon>
        <taxon>Dikarya</taxon>
        <taxon>Basidiomycota</taxon>
        <taxon>Agaricomycotina</taxon>
        <taxon>Agaricomycetes</taxon>
        <taxon>Sistotremastrales</taxon>
        <taxon>Sistotremastraceae</taxon>
        <taxon>Sertulicium</taxon>
        <taxon>Sertulicium niveocremeum</taxon>
    </lineage>
</organism>
<evidence type="ECO:0000313" key="3">
    <source>
        <dbReference type="Proteomes" id="UP000076722"/>
    </source>
</evidence>
<accession>A0A164RLS0</accession>
<name>A0A164RLS0_9AGAM</name>
<keyword evidence="1" id="KW-1133">Transmembrane helix</keyword>
<protein>
    <submittedName>
        <fullName evidence="2">Uncharacterized protein</fullName>
    </submittedName>
</protein>